<dbReference type="EMBL" id="LXQA010288566">
    <property type="protein sequence ID" value="MCI41160.1"/>
    <property type="molecule type" value="Genomic_DNA"/>
</dbReference>
<evidence type="ECO:0000313" key="1">
    <source>
        <dbReference type="EMBL" id="MCI41160.1"/>
    </source>
</evidence>
<accession>A0A392RZE0</accession>
<sequence>MLHFGTQPALELDTFIILSFWSVVIRAKSTQRFKLRRILHNDHIPLLKLQEFHNLPISDISWKILHPELPFEHLL</sequence>
<dbReference type="AlphaFoldDB" id="A0A392RZE0"/>
<proteinExistence type="predicted"/>
<feature type="non-terminal residue" evidence="1">
    <location>
        <position position="75"/>
    </location>
</feature>
<evidence type="ECO:0000313" key="2">
    <source>
        <dbReference type="Proteomes" id="UP000265520"/>
    </source>
</evidence>
<name>A0A392RZE0_9FABA</name>
<organism evidence="1 2">
    <name type="scientific">Trifolium medium</name>
    <dbReference type="NCBI Taxonomy" id="97028"/>
    <lineage>
        <taxon>Eukaryota</taxon>
        <taxon>Viridiplantae</taxon>
        <taxon>Streptophyta</taxon>
        <taxon>Embryophyta</taxon>
        <taxon>Tracheophyta</taxon>
        <taxon>Spermatophyta</taxon>
        <taxon>Magnoliopsida</taxon>
        <taxon>eudicotyledons</taxon>
        <taxon>Gunneridae</taxon>
        <taxon>Pentapetalae</taxon>
        <taxon>rosids</taxon>
        <taxon>fabids</taxon>
        <taxon>Fabales</taxon>
        <taxon>Fabaceae</taxon>
        <taxon>Papilionoideae</taxon>
        <taxon>50 kb inversion clade</taxon>
        <taxon>NPAAA clade</taxon>
        <taxon>Hologalegina</taxon>
        <taxon>IRL clade</taxon>
        <taxon>Trifolieae</taxon>
        <taxon>Trifolium</taxon>
    </lineage>
</organism>
<reference evidence="1 2" key="1">
    <citation type="journal article" date="2018" name="Front. Plant Sci.">
        <title>Red Clover (Trifolium pratense) and Zigzag Clover (T. medium) - A Picture of Genomic Similarities and Differences.</title>
        <authorList>
            <person name="Dluhosova J."/>
            <person name="Istvanek J."/>
            <person name="Nedelnik J."/>
            <person name="Repkova J."/>
        </authorList>
    </citation>
    <scope>NUCLEOTIDE SEQUENCE [LARGE SCALE GENOMIC DNA]</scope>
    <source>
        <strain evidence="2">cv. 10/8</strain>
        <tissue evidence="1">Leaf</tissue>
    </source>
</reference>
<keyword evidence="2" id="KW-1185">Reference proteome</keyword>
<protein>
    <submittedName>
        <fullName evidence="1">Uncharacterized protein</fullName>
    </submittedName>
</protein>
<dbReference type="Proteomes" id="UP000265520">
    <property type="component" value="Unassembled WGS sequence"/>
</dbReference>
<comment type="caution">
    <text evidence="1">The sequence shown here is derived from an EMBL/GenBank/DDBJ whole genome shotgun (WGS) entry which is preliminary data.</text>
</comment>